<feature type="domain" description="HTH luxR-type" evidence="4">
    <location>
        <begin position="131"/>
        <end position="196"/>
    </location>
</feature>
<dbReference type="PROSITE" id="PS50043">
    <property type="entry name" value="HTH_LUXR_2"/>
    <property type="match status" value="1"/>
</dbReference>
<dbReference type="PRINTS" id="PR00038">
    <property type="entry name" value="HTHLUXR"/>
</dbReference>
<accession>A0ABS1DX45</accession>
<name>A0ABS1DX45_RUBGE</name>
<dbReference type="SMART" id="SM00421">
    <property type="entry name" value="HTH_LUXR"/>
    <property type="match status" value="1"/>
</dbReference>
<dbReference type="Proteomes" id="UP001041814">
    <property type="component" value="Unassembled WGS sequence"/>
</dbReference>
<keyword evidence="2" id="KW-0238">DNA-binding</keyword>
<evidence type="ECO:0000259" key="4">
    <source>
        <dbReference type="PROSITE" id="PS50043"/>
    </source>
</evidence>
<keyword evidence="1" id="KW-0805">Transcription regulation</keyword>
<reference evidence="5" key="2">
    <citation type="journal article" date="2020" name="Microorganisms">
        <title>Osmotic Adaptation and Compatible Solute Biosynthesis of Phototrophic Bacteria as Revealed from Genome Analyses.</title>
        <authorList>
            <person name="Imhoff J.F."/>
            <person name="Rahn T."/>
            <person name="Kunzel S."/>
            <person name="Keller A."/>
            <person name="Neulinger S.C."/>
        </authorList>
    </citation>
    <scope>NUCLEOTIDE SEQUENCE</scope>
    <source>
        <strain evidence="5">IM 151</strain>
    </source>
</reference>
<dbReference type="PANTHER" id="PTHR44688:SF16">
    <property type="entry name" value="DNA-BINDING TRANSCRIPTIONAL ACTIVATOR DEVR_DOSR"/>
    <property type="match status" value="1"/>
</dbReference>
<protein>
    <recommendedName>
        <fullName evidence="4">HTH luxR-type domain-containing protein</fullName>
    </recommendedName>
</protein>
<dbReference type="InterPro" id="IPR016032">
    <property type="entry name" value="Sig_transdc_resp-reg_C-effctor"/>
</dbReference>
<dbReference type="InterPro" id="IPR011006">
    <property type="entry name" value="CheY-like_superfamily"/>
</dbReference>
<organism evidence="5 6">
    <name type="scientific">Rubrivivax gelatinosus</name>
    <name type="common">Rhodocyclus gelatinosus</name>
    <name type="synonym">Rhodopseudomonas gelatinosa</name>
    <dbReference type="NCBI Taxonomy" id="28068"/>
    <lineage>
        <taxon>Bacteria</taxon>
        <taxon>Pseudomonadati</taxon>
        <taxon>Pseudomonadota</taxon>
        <taxon>Betaproteobacteria</taxon>
        <taxon>Burkholderiales</taxon>
        <taxon>Sphaerotilaceae</taxon>
        <taxon>Rubrivivax</taxon>
    </lineage>
</organism>
<sequence>MELLVLSDTRIYGDAVGRLLSVAPNDPWRVRVAHSIADAVIQMVAAAPDILLLDVRVDGAVHGLDVLRRGWPRAYILAIGVDPLVHQPLVQRAGVDEVLPPAAPASELLRLVAKRHGANAAGFAPAVAGRAASRADTLSLRELEVSRLLARGLSNKDIARHLGIELPTVKNHVHNLLRKLNVRTRLQAALLLEGSQAP</sequence>
<evidence type="ECO:0000256" key="2">
    <source>
        <dbReference type="ARBA" id="ARBA00023125"/>
    </source>
</evidence>
<keyword evidence="6" id="KW-1185">Reference proteome</keyword>
<evidence type="ECO:0000256" key="1">
    <source>
        <dbReference type="ARBA" id="ARBA00023015"/>
    </source>
</evidence>
<keyword evidence="3" id="KW-0804">Transcription</keyword>
<reference evidence="5" key="1">
    <citation type="submission" date="2017-08" db="EMBL/GenBank/DDBJ databases">
        <authorList>
            <person name="Imhoff J.F."/>
            <person name="Rahn T."/>
            <person name="Kuenzel S."/>
            <person name="Neulinger S.C."/>
        </authorList>
    </citation>
    <scope>NUCLEOTIDE SEQUENCE</scope>
    <source>
        <strain evidence="5">IM 151</strain>
    </source>
</reference>
<dbReference type="Gene3D" id="3.40.50.2300">
    <property type="match status" value="1"/>
</dbReference>
<dbReference type="EMBL" id="NRRU01000065">
    <property type="protein sequence ID" value="MBK1714356.1"/>
    <property type="molecule type" value="Genomic_DNA"/>
</dbReference>
<proteinExistence type="predicted"/>
<evidence type="ECO:0000313" key="6">
    <source>
        <dbReference type="Proteomes" id="UP001041814"/>
    </source>
</evidence>
<evidence type="ECO:0000256" key="3">
    <source>
        <dbReference type="ARBA" id="ARBA00023163"/>
    </source>
</evidence>
<dbReference type="RefSeq" id="WP_200379281.1">
    <property type="nucleotide sequence ID" value="NZ_NRRU01000065.1"/>
</dbReference>
<gene>
    <name evidence="5" type="ORF">CKO43_16415</name>
</gene>
<dbReference type="SUPFAM" id="SSF46894">
    <property type="entry name" value="C-terminal effector domain of the bipartite response regulators"/>
    <property type="match status" value="1"/>
</dbReference>
<dbReference type="PROSITE" id="PS00622">
    <property type="entry name" value="HTH_LUXR_1"/>
    <property type="match status" value="1"/>
</dbReference>
<evidence type="ECO:0000313" key="5">
    <source>
        <dbReference type="EMBL" id="MBK1714356.1"/>
    </source>
</evidence>
<comment type="caution">
    <text evidence="5">The sequence shown here is derived from an EMBL/GenBank/DDBJ whole genome shotgun (WGS) entry which is preliminary data.</text>
</comment>
<dbReference type="SUPFAM" id="SSF52172">
    <property type="entry name" value="CheY-like"/>
    <property type="match status" value="1"/>
</dbReference>
<dbReference type="InterPro" id="IPR000792">
    <property type="entry name" value="Tscrpt_reg_LuxR_C"/>
</dbReference>
<dbReference type="PANTHER" id="PTHR44688">
    <property type="entry name" value="DNA-BINDING TRANSCRIPTIONAL ACTIVATOR DEVR_DOSR"/>
    <property type="match status" value="1"/>
</dbReference>
<dbReference type="Pfam" id="PF00196">
    <property type="entry name" value="GerE"/>
    <property type="match status" value="1"/>
</dbReference>
<dbReference type="CDD" id="cd06170">
    <property type="entry name" value="LuxR_C_like"/>
    <property type="match status" value="1"/>
</dbReference>